<keyword evidence="6" id="KW-1185">Reference proteome</keyword>
<feature type="domain" description="Calcineurin-like phosphoesterase C-terminal" evidence="3">
    <location>
        <begin position="453"/>
        <end position="658"/>
    </location>
</feature>
<dbReference type="InterPro" id="IPR004843">
    <property type="entry name" value="Calcineurin-like_PHP"/>
</dbReference>
<organism evidence="5 6">
    <name type="scientific">Corynebacterium urogenitale</name>
    <dbReference type="NCBI Taxonomy" id="2487892"/>
    <lineage>
        <taxon>Bacteria</taxon>
        <taxon>Bacillati</taxon>
        <taxon>Actinomycetota</taxon>
        <taxon>Actinomycetes</taxon>
        <taxon>Mycobacteriales</taxon>
        <taxon>Corynebacteriaceae</taxon>
        <taxon>Corynebacterium</taxon>
    </lineage>
</organism>
<dbReference type="InterPro" id="IPR051918">
    <property type="entry name" value="STPP_CPPED1"/>
</dbReference>
<evidence type="ECO:0000313" key="6">
    <source>
        <dbReference type="Proteomes" id="UP000326711"/>
    </source>
</evidence>
<feature type="region of interest" description="Disordered" evidence="1">
    <location>
        <begin position="124"/>
        <end position="143"/>
    </location>
</feature>
<evidence type="ECO:0000256" key="1">
    <source>
        <dbReference type="SAM" id="MobiDB-lite"/>
    </source>
</evidence>
<dbReference type="AlphaFoldDB" id="A0A5J6Z3Y2"/>
<dbReference type="OrthoDB" id="5241795at2"/>
<proteinExistence type="predicted"/>
<feature type="region of interest" description="Disordered" evidence="1">
    <location>
        <begin position="1"/>
        <end position="25"/>
    </location>
</feature>
<dbReference type="EMBL" id="CP045032">
    <property type="protein sequence ID" value="QFQ01756.1"/>
    <property type="molecule type" value="Genomic_DNA"/>
</dbReference>
<gene>
    <name evidence="5" type="ORF">CUROG_01780</name>
</gene>
<feature type="compositionally biased region" description="Basic and acidic residues" evidence="1">
    <location>
        <begin position="126"/>
        <end position="140"/>
    </location>
</feature>
<feature type="region of interest" description="Disordered" evidence="1">
    <location>
        <begin position="526"/>
        <end position="548"/>
    </location>
</feature>
<dbReference type="InterPro" id="IPR013783">
    <property type="entry name" value="Ig-like_fold"/>
</dbReference>
<dbReference type="Gene3D" id="2.60.40.10">
    <property type="entry name" value="Immunoglobulins"/>
    <property type="match status" value="1"/>
</dbReference>
<evidence type="ECO:0000313" key="5">
    <source>
        <dbReference type="EMBL" id="QFQ01756.1"/>
    </source>
</evidence>
<dbReference type="GO" id="GO:0016787">
    <property type="term" value="F:hydrolase activity"/>
    <property type="evidence" value="ECO:0007669"/>
    <property type="project" value="InterPro"/>
</dbReference>
<dbReference type="KEGG" id="cuo:CUROG_01780"/>
<dbReference type="RefSeq" id="WP_151902214.1">
    <property type="nucleotide sequence ID" value="NZ_CP045032.1"/>
</dbReference>
<feature type="domain" description="Calcineurin-like phosphoesterase N-terminal" evidence="4">
    <location>
        <begin position="135"/>
        <end position="195"/>
    </location>
</feature>
<dbReference type="InterPro" id="IPR029052">
    <property type="entry name" value="Metallo-depent_PP-like"/>
</dbReference>
<protein>
    <recommendedName>
        <fullName evidence="7">Metallophosphoesterase</fullName>
    </recommendedName>
</protein>
<dbReference type="InterPro" id="IPR032285">
    <property type="entry name" value="Metallophos_N"/>
</dbReference>
<feature type="region of interest" description="Disordered" evidence="1">
    <location>
        <begin position="73"/>
        <end position="115"/>
    </location>
</feature>
<dbReference type="PANTHER" id="PTHR43143:SF1">
    <property type="entry name" value="SERINE_THREONINE-PROTEIN PHOSPHATASE CPPED1"/>
    <property type="match status" value="1"/>
</dbReference>
<evidence type="ECO:0000259" key="2">
    <source>
        <dbReference type="Pfam" id="PF00149"/>
    </source>
</evidence>
<evidence type="ECO:0008006" key="7">
    <source>
        <dbReference type="Google" id="ProtNLM"/>
    </source>
</evidence>
<evidence type="ECO:0000259" key="3">
    <source>
        <dbReference type="Pfam" id="PF16370"/>
    </source>
</evidence>
<dbReference type="Gene3D" id="3.60.21.10">
    <property type="match status" value="1"/>
</dbReference>
<feature type="compositionally biased region" description="Low complexity" evidence="1">
    <location>
        <begin position="76"/>
        <end position="92"/>
    </location>
</feature>
<dbReference type="SUPFAM" id="SSF56300">
    <property type="entry name" value="Metallo-dependent phosphatases"/>
    <property type="match status" value="1"/>
</dbReference>
<dbReference type="InterPro" id="IPR032288">
    <property type="entry name" value="Metallophos_C"/>
</dbReference>
<dbReference type="Pfam" id="PF16371">
    <property type="entry name" value="MetallophosN"/>
    <property type="match status" value="1"/>
</dbReference>
<dbReference type="Pfam" id="PF00149">
    <property type="entry name" value="Metallophos"/>
    <property type="match status" value="1"/>
</dbReference>
<dbReference type="GO" id="GO:0005975">
    <property type="term" value="P:carbohydrate metabolic process"/>
    <property type="evidence" value="ECO:0007669"/>
    <property type="project" value="UniProtKB-ARBA"/>
</dbReference>
<feature type="domain" description="Calcineurin-like phosphoesterase" evidence="2">
    <location>
        <begin position="271"/>
        <end position="426"/>
    </location>
</feature>
<accession>A0A5J6Z3Y2</accession>
<dbReference type="Pfam" id="PF16370">
    <property type="entry name" value="MetallophosC"/>
    <property type="match status" value="1"/>
</dbReference>
<feature type="compositionally biased region" description="Basic and acidic residues" evidence="1">
    <location>
        <begin position="532"/>
        <end position="548"/>
    </location>
</feature>
<name>A0A5J6Z3Y2_9CORY</name>
<dbReference type="PANTHER" id="PTHR43143">
    <property type="entry name" value="METALLOPHOSPHOESTERASE, CALCINEURIN SUPERFAMILY"/>
    <property type="match status" value="1"/>
</dbReference>
<reference evidence="6" key="1">
    <citation type="submission" date="2019-10" db="EMBL/GenBank/DDBJ databases">
        <title>Complete genome sequence of Corynebacterium urogenitalis DSM 108747, isolated from the genital tract of a cow.</title>
        <authorList>
            <person name="Ruckert C."/>
            <person name="Ballas P."/>
            <person name="Wagener K."/>
            <person name="Drillich M."/>
            <person name="Kaempfer P."/>
            <person name="Busse H.-J."/>
            <person name="Ehling-Schulz M."/>
        </authorList>
    </citation>
    <scope>NUCLEOTIDE SEQUENCE [LARGE SCALE GENOMIC DNA]</scope>
    <source>
        <strain evidence="6">LMM 1652</strain>
    </source>
</reference>
<sequence length="668" mass="70957" precursor="true">MANGRVGDAVASNKENNAPHRAGRKKVAAIALAAAAFSSAAGAGIAQAQEGNFGLPAGSEDALGSLNEAVEGSMQGSSDLLGSSGLSGSSDGQPATTNDGLYEGSVEKSDQPAEDQSTFTGYVFDDANKNSTKDESEKGIEGVSVTNGRDVVRTDSEGRYSLPVYEDMNVSVTQPAGWQVPVDGDKFAQFSYVHKPEGSAKELKYGGLEPTGPVPSYVNFPMAKSEATAAAAQHCAVASDTQTYDKTEVGYASKGAPKDLSERNDYAGCGIMLLGDNVGDDLSLNPDLRSLYRGANGPVRALPGNHDQDYDAASDIDATDTYRADFGATYYSYEVGETHFIALDNIEYKGAKADGGNGGYYEKVGQQQLEWLKNDLAQVPEDKQVVVYSHAPIVNYLEIITDDALDLYDVLSSHKNVVTVGGHTHTLETLRAGDSREEWTAVGLESLPVEQIVAGAVSGDWYSGGLNENGLPHAYTKDAAEPGVYTLTFNGGAETRGGYYTVRNESNDHQQLIGVNSPAWREWAAKAQEWQDNDKEGDGPGEINPREVTADDLKSGDVWLTSSFYGGSTASTVKVSIAPEGGSGEATAIEAEHTQPAKGEATNEGWEFTDPISATHNLTESGNVAKSSPHLWRAQLPEDLQPGTYRATVEAVDNFDKTNTQEITFTVK</sequence>
<dbReference type="Proteomes" id="UP000326711">
    <property type="component" value="Chromosome"/>
</dbReference>
<evidence type="ECO:0000259" key="4">
    <source>
        <dbReference type="Pfam" id="PF16371"/>
    </source>
</evidence>